<feature type="region of interest" description="Disordered" evidence="1">
    <location>
        <begin position="288"/>
        <end position="321"/>
    </location>
</feature>
<protein>
    <recommendedName>
        <fullName evidence="2">Ubiquitin-like domain-containing protein</fullName>
    </recommendedName>
</protein>
<sequence length="441" mass="47513">MDVLQGCCFSTARSAGQSPYDGAATATGDNGAVTVPTHNPFQPPHHHHAPAGDDSSRAHINGPAAQLHPHTTHTTEESSSLHRPGSFLSRAHSGIDGDGGSSGAETPTGAAAGSGEVLTPSSTANVAYAAPSPPPPNQHHHHHQPRQEHQPGGTHRSRAHRHSASLAAHQQQQQQQQPLSYHPNAPLTRPKRAAHTPGRRPWTRARVLRERRDFFDTRVSGRAEVWASVRLVCELVEQGDVGEAQGVLDAAGCTCPSGDVSKGVFDERGVFYQVPEWVVGWPVEAVEEGEDEVEVGSESEKGGPGEEEDGEALIGGEREEKGKGRAVEVDVGPVVKLRVRLSDRGTDVLVSVGMKESVRAVVRKVRGMGEMQPHVKVKLVYMGRVLRENQSLEEQGWREGHTQCVSVFRWQPVFSSDAEQSLAEGNFQMSLQIARGTQATI</sequence>
<dbReference type="OrthoDB" id="1640476at2759"/>
<feature type="compositionally biased region" description="Low complexity" evidence="1">
    <location>
        <begin position="164"/>
        <end position="177"/>
    </location>
</feature>
<evidence type="ECO:0000313" key="4">
    <source>
        <dbReference type="Proteomes" id="UP000799766"/>
    </source>
</evidence>
<dbReference type="InterPro" id="IPR000626">
    <property type="entry name" value="Ubiquitin-like_dom"/>
</dbReference>
<dbReference type="Proteomes" id="UP000799766">
    <property type="component" value="Unassembled WGS sequence"/>
</dbReference>
<feature type="compositionally biased region" description="Low complexity" evidence="1">
    <location>
        <begin position="21"/>
        <end position="40"/>
    </location>
</feature>
<dbReference type="InterPro" id="IPR029071">
    <property type="entry name" value="Ubiquitin-like_domsf"/>
</dbReference>
<evidence type="ECO:0000256" key="1">
    <source>
        <dbReference type="SAM" id="MobiDB-lite"/>
    </source>
</evidence>
<evidence type="ECO:0000259" key="2">
    <source>
        <dbReference type="PROSITE" id="PS50053"/>
    </source>
</evidence>
<organism evidence="3 4">
    <name type="scientific">Lineolata rhizophorae</name>
    <dbReference type="NCBI Taxonomy" id="578093"/>
    <lineage>
        <taxon>Eukaryota</taxon>
        <taxon>Fungi</taxon>
        <taxon>Dikarya</taxon>
        <taxon>Ascomycota</taxon>
        <taxon>Pezizomycotina</taxon>
        <taxon>Dothideomycetes</taxon>
        <taxon>Dothideomycetes incertae sedis</taxon>
        <taxon>Lineolatales</taxon>
        <taxon>Lineolataceae</taxon>
        <taxon>Lineolata</taxon>
    </lineage>
</organism>
<gene>
    <name evidence="3" type="ORF">BDY21DRAFT_403371</name>
</gene>
<dbReference type="PANTHER" id="PTHR13609">
    <property type="entry name" value="UBIQUITIN DOMAIN CONTAINING 1 PROTEIN-RELATED"/>
    <property type="match status" value="1"/>
</dbReference>
<name>A0A6A6PAZ4_9PEZI</name>
<keyword evidence="4" id="KW-1185">Reference proteome</keyword>
<accession>A0A6A6PAZ4</accession>
<evidence type="ECO:0000313" key="3">
    <source>
        <dbReference type="EMBL" id="KAF2461115.1"/>
    </source>
</evidence>
<dbReference type="Gene3D" id="1.20.225.20">
    <property type="entry name" value="Ub domain-containing protein, DC-UbP/UBTD2, N-terminal domain"/>
    <property type="match status" value="1"/>
</dbReference>
<dbReference type="EMBL" id="MU001672">
    <property type="protein sequence ID" value="KAF2461115.1"/>
    <property type="molecule type" value="Genomic_DNA"/>
</dbReference>
<proteinExistence type="predicted"/>
<dbReference type="SUPFAM" id="SSF54236">
    <property type="entry name" value="Ubiquitin-like"/>
    <property type="match status" value="1"/>
</dbReference>
<feature type="region of interest" description="Disordered" evidence="1">
    <location>
        <begin position="12"/>
        <end position="204"/>
    </location>
</feature>
<feature type="compositionally biased region" description="Basic residues" evidence="1">
    <location>
        <begin position="189"/>
        <end position="203"/>
    </location>
</feature>
<reference evidence="3" key="1">
    <citation type="journal article" date="2020" name="Stud. Mycol.">
        <title>101 Dothideomycetes genomes: a test case for predicting lifestyles and emergence of pathogens.</title>
        <authorList>
            <person name="Haridas S."/>
            <person name="Albert R."/>
            <person name="Binder M."/>
            <person name="Bloem J."/>
            <person name="Labutti K."/>
            <person name="Salamov A."/>
            <person name="Andreopoulos B."/>
            <person name="Baker S."/>
            <person name="Barry K."/>
            <person name="Bills G."/>
            <person name="Bluhm B."/>
            <person name="Cannon C."/>
            <person name="Castanera R."/>
            <person name="Culley D."/>
            <person name="Daum C."/>
            <person name="Ezra D."/>
            <person name="Gonzalez J."/>
            <person name="Henrissat B."/>
            <person name="Kuo A."/>
            <person name="Liang C."/>
            <person name="Lipzen A."/>
            <person name="Lutzoni F."/>
            <person name="Magnuson J."/>
            <person name="Mondo S."/>
            <person name="Nolan M."/>
            <person name="Ohm R."/>
            <person name="Pangilinan J."/>
            <person name="Park H.-J."/>
            <person name="Ramirez L."/>
            <person name="Alfaro M."/>
            <person name="Sun H."/>
            <person name="Tritt A."/>
            <person name="Yoshinaga Y."/>
            <person name="Zwiers L.-H."/>
            <person name="Turgeon B."/>
            <person name="Goodwin S."/>
            <person name="Spatafora J."/>
            <person name="Crous P."/>
            <person name="Grigoriev I."/>
        </authorList>
    </citation>
    <scope>NUCLEOTIDE SEQUENCE</scope>
    <source>
        <strain evidence="3">ATCC 16933</strain>
    </source>
</reference>
<feature type="domain" description="Ubiquitin-like" evidence="2">
    <location>
        <begin position="335"/>
        <end position="402"/>
    </location>
</feature>
<dbReference type="InterPro" id="IPR038169">
    <property type="entry name" value="DC-UbP/UBTD2_N_sf"/>
</dbReference>
<dbReference type="InterPro" id="IPR039869">
    <property type="entry name" value="UBTD1/2"/>
</dbReference>
<dbReference type="PROSITE" id="PS50053">
    <property type="entry name" value="UBIQUITIN_2"/>
    <property type="match status" value="1"/>
</dbReference>
<feature type="compositionally biased region" description="Acidic residues" evidence="1">
    <location>
        <begin position="288"/>
        <end position="297"/>
    </location>
</feature>
<dbReference type="InterPro" id="IPR032752">
    <property type="entry name" value="DC-UbP/UBTD2_N"/>
</dbReference>
<dbReference type="AlphaFoldDB" id="A0A6A6PAZ4"/>
<dbReference type="Pfam" id="PF16455">
    <property type="entry name" value="UBD"/>
    <property type="match status" value="1"/>
</dbReference>